<protein>
    <recommendedName>
        <fullName evidence="6">Outer membrane protein assembly factor BamC</fullName>
    </recommendedName>
</protein>
<dbReference type="Gene3D" id="3.30.530.50">
    <property type="match status" value="1"/>
</dbReference>
<comment type="similarity">
    <text evidence="6">Belongs to the BamC family.</text>
</comment>
<name>A0ABX8DMC9_9GAMM</name>
<dbReference type="InterPro" id="IPR010653">
    <property type="entry name" value="NlpB/DapX"/>
</dbReference>
<evidence type="ECO:0000256" key="4">
    <source>
        <dbReference type="ARBA" id="ARBA00023237"/>
    </source>
</evidence>
<evidence type="ECO:0000313" key="7">
    <source>
        <dbReference type="EMBL" id="QVK24937.1"/>
    </source>
</evidence>
<dbReference type="InterPro" id="IPR042268">
    <property type="entry name" value="BamC_C"/>
</dbReference>
<dbReference type="HAMAP" id="MF_00924">
    <property type="entry name" value="OM_assembly_BamC"/>
    <property type="match status" value="1"/>
</dbReference>
<dbReference type="Pfam" id="PF06804">
    <property type="entry name" value="Lipoprotein_18"/>
    <property type="match status" value="1"/>
</dbReference>
<keyword evidence="8" id="KW-1185">Reference proteome</keyword>
<accession>A0ABX8DMC9</accession>
<comment type="subunit">
    <text evidence="6">Part of the Bam complex.</text>
</comment>
<evidence type="ECO:0000256" key="3">
    <source>
        <dbReference type="ARBA" id="ARBA00023139"/>
    </source>
</evidence>
<evidence type="ECO:0000256" key="2">
    <source>
        <dbReference type="ARBA" id="ARBA00023136"/>
    </source>
</evidence>
<evidence type="ECO:0000256" key="5">
    <source>
        <dbReference type="ARBA" id="ARBA00023288"/>
    </source>
</evidence>
<sequence length="363" mass="41107">MGCCCIDCNSLYYPLERRQADGGFDYINAPETKPLKIPEGLNTPKYSQEYTIPPLNAKVNPALVGDALDIRPPLQILPMADGTHVEEGSDNVKVVVETIDNSVDLKKEMFTVVEGFLKSKDYGIAKEDYATGVIDTDWIEHEDVIDSSWFGADKVYKVRQRYQFVLEVRPHGRTGNLIINVLDHQQSYNGEDSQTILSSEDKKRYSIDMLNSAIGFMAKERARIVQNMKVQQSKGIDMSYVAAPSEKEEGYWLADAPLKRTWDRLALVLPDVGFEIVDMDSAKGLYYVKFNDTSGFWSSLFSDDAIKLKDKANYRLLVAQDKSDANKTEIRIRDNEDQPLSEDKVQSVYKAVSDIMSEDRKVH</sequence>
<comment type="function">
    <text evidence="6">Part of the outer membrane protein assembly complex, which is involved in assembly and insertion of beta-barrel proteins into the outer membrane.</text>
</comment>
<keyword evidence="4 6" id="KW-0998">Cell outer membrane</keyword>
<proteinExistence type="inferred from homology"/>
<gene>
    <name evidence="6 7" type="primary">bamC</name>
    <name evidence="7" type="ORF">KHX94_18370</name>
</gene>
<keyword evidence="3" id="KW-0564">Palmitate</keyword>
<organism evidence="7 8">
    <name type="scientific">Shewanella dokdonensis</name>
    <dbReference type="NCBI Taxonomy" id="712036"/>
    <lineage>
        <taxon>Bacteria</taxon>
        <taxon>Pseudomonadati</taxon>
        <taxon>Pseudomonadota</taxon>
        <taxon>Gammaproteobacteria</taxon>
        <taxon>Alteromonadales</taxon>
        <taxon>Shewanellaceae</taxon>
        <taxon>Shewanella</taxon>
    </lineage>
</organism>
<comment type="subcellular location">
    <subcellularLocation>
        <location evidence="6">Cell outer membrane</location>
    </subcellularLocation>
</comment>
<dbReference type="Proteomes" id="UP000676428">
    <property type="component" value="Chromosome"/>
</dbReference>
<dbReference type="EMBL" id="CP074572">
    <property type="protein sequence ID" value="QVK24937.1"/>
    <property type="molecule type" value="Genomic_DNA"/>
</dbReference>
<evidence type="ECO:0000256" key="1">
    <source>
        <dbReference type="ARBA" id="ARBA00022729"/>
    </source>
</evidence>
<evidence type="ECO:0000313" key="8">
    <source>
        <dbReference type="Proteomes" id="UP000676428"/>
    </source>
</evidence>
<reference evidence="7 8" key="1">
    <citation type="journal article" date="2012" name="Int. J. Syst. Evol. Microbiol.">
        <title>Shewanella dokdonensis sp. nov., isolated from seawater.</title>
        <authorList>
            <person name="Sung H.R."/>
            <person name="Yoon J.H."/>
            <person name="Ghim S.Y."/>
        </authorList>
    </citation>
    <scope>NUCLEOTIDE SEQUENCE [LARGE SCALE GENOMIC DNA]</scope>
    <source>
        <strain evidence="7 8">DSM 23626</strain>
    </source>
</reference>
<keyword evidence="2 6" id="KW-0472">Membrane</keyword>
<evidence type="ECO:0000256" key="6">
    <source>
        <dbReference type="HAMAP-Rule" id="MF_00924"/>
    </source>
</evidence>
<dbReference type="Gene3D" id="3.30.310.170">
    <property type="entry name" value="Outer membrane protein assembly factor BamC"/>
    <property type="match status" value="1"/>
</dbReference>
<dbReference type="InterPro" id="IPR014524">
    <property type="entry name" value="BamC"/>
</dbReference>
<keyword evidence="1 6" id="KW-0732">Signal</keyword>
<keyword evidence="5" id="KW-0449">Lipoprotein</keyword>